<protein>
    <submittedName>
        <fullName evidence="8">RNA methyltransferase</fullName>
    </submittedName>
</protein>
<keyword evidence="1" id="KW-0408">Iron</keyword>
<keyword evidence="1" id="KW-0479">Metal-binding</keyword>
<keyword evidence="3 6" id="KW-0808">Transferase</keyword>
<dbReference type="SUPFAM" id="SSF53335">
    <property type="entry name" value="S-adenosyl-L-methionine-dependent methyltransferases"/>
    <property type="match status" value="1"/>
</dbReference>
<dbReference type="Pfam" id="PF05958">
    <property type="entry name" value="tRNA_U5-meth_tr"/>
    <property type="match status" value="1"/>
</dbReference>
<feature type="active site" description="Nucleophile" evidence="6">
    <location>
        <position position="390"/>
    </location>
</feature>
<feature type="binding site" evidence="6">
    <location>
        <position position="364"/>
    </location>
    <ligand>
        <name>S-adenosyl-L-methionine</name>
        <dbReference type="ChEBI" id="CHEBI:59789"/>
    </ligand>
</feature>
<feature type="binding site" evidence="6">
    <location>
        <position position="268"/>
    </location>
    <ligand>
        <name>S-adenosyl-L-methionine</name>
        <dbReference type="ChEBI" id="CHEBI:59789"/>
    </ligand>
</feature>
<dbReference type="GO" id="GO:0070041">
    <property type="term" value="F:rRNA (uridine-C5-)-methyltransferase activity"/>
    <property type="evidence" value="ECO:0007669"/>
    <property type="project" value="TreeGrafter"/>
</dbReference>
<dbReference type="GO" id="GO:0051539">
    <property type="term" value="F:4 iron, 4 sulfur cluster binding"/>
    <property type="evidence" value="ECO:0007669"/>
    <property type="project" value="UniProtKB-KW"/>
</dbReference>
<dbReference type="PROSITE" id="PS51687">
    <property type="entry name" value="SAM_MT_RNA_M5U"/>
    <property type="match status" value="1"/>
</dbReference>
<comment type="caution">
    <text evidence="8">The sequence shown here is derived from an EMBL/GenBank/DDBJ whole genome shotgun (WGS) entry which is preliminary data.</text>
</comment>
<dbReference type="OrthoDB" id="9804590at2"/>
<keyword evidence="4 6" id="KW-0949">S-adenosyl-L-methionine</keyword>
<dbReference type="SUPFAM" id="SSF50249">
    <property type="entry name" value="Nucleic acid-binding proteins"/>
    <property type="match status" value="1"/>
</dbReference>
<evidence type="ECO:0000256" key="1">
    <source>
        <dbReference type="ARBA" id="ARBA00022485"/>
    </source>
</evidence>
<name>A0A2N3LWI1_9HYPH</name>
<comment type="similarity">
    <text evidence="6">Belongs to the class I-like SAM-binding methyltransferase superfamily. RNA M5U methyltransferase family.</text>
</comment>
<dbReference type="Proteomes" id="UP000233491">
    <property type="component" value="Unassembled WGS sequence"/>
</dbReference>
<keyword evidence="2 6" id="KW-0489">Methyltransferase</keyword>
<feature type="binding site" evidence="6">
    <location>
        <position position="316"/>
    </location>
    <ligand>
        <name>S-adenosyl-L-methionine</name>
        <dbReference type="ChEBI" id="CHEBI:59789"/>
    </ligand>
</feature>
<evidence type="ECO:0000313" key="9">
    <source>
        <dbReference type="Proteomes" id="UP000233491"/>
    </source>
</evidence>
<dbReference type="InterPro" id="IPR030390">
    <property type="entry name" value="MeTrfase_TrmA_AS"/>
</dbReference>
<dbReference type="Gene3D" id="2.40.50.140">
    <property type="entry name" value="Nucleic acid-binding proteins"/>
    <property type="match status" value="1"/>
</dbReference>
<organism evidence="8 9">
    <name type="scientific">Pleomorphomonas diazotrophica</name>
    <dbReference type="NCBI Taxonomy" id="1166257"/>
    <lineage>
        <taxon>Bacteria</taxon>
        <taxon>Pseudomonadati</taxon>
        <taxon>Pseudomonadota</taxon>
        <taxon>Alphaproteobacteria</taxon>
        <taxon>Hyphomicrobiales</taxon>
        <taxon>Pleomorphomonadaceae</taxon>
        <taxon>Pleomorphomonas</taxon>
    </lineage>
</organism>
<evidence type="ECO:0000256" key="6">
    <source>
        <dbReference type="PROSITE-ProRule" id="PRU01024"/>
    </source>
</evidence>
<gene>
    <name evidence="8" type="ORF">CXZ10_12085</name>
</gene>
<dbReference type="AlphaFoldDB" id="A0A2N3LWI1"/>
<evidence type="ECO:0000256" key="2">
    <source>
        <dbReference type="ARBA" id="ARBA00022603"/>
    </source>
</evidence>
<dbReference type="GO" id="GO:0070475">
    <property type="term" value="P:rRNA base methylation"/>
    <property type="evidence" value="ECO:0007669"/>
    <property type="project" value="TreeGrafter"/>
</dbReference>
<dbReference type="CDD" id="cd02440">
    <property type="entry name" value="AdoMet_MTases"/>
    <property type="match status" value="1"/>
</dbReference>
<keyword evidence="5" id="KW-0411">Iron-sulfur</keyword>
<dbReference type="PANTHER" id="PTHR11061">
    <property type="entry name" value="RNA M5U METHYLTRANSFERASE"/>
    <property type="match status" value="1"/>
</dbReference>
<dbReference type="PROSITE" id="PS01230">
    <property type="entry name" value="TRMA_1"/>
    <property type="match status" value="1"/>
</dbReference>
<keyword evidence="9" id="KW-1185">Reference proteome</keyword>
<dbReference type="InterPro" id="IPR010280">
    <property type="entry name" value="U5_MeTrfase_fam"/>
</dbReference>
<evidence type="ECO:0000256" key="3">
    <source>
        <dbReference type="ARBA" id="ARBA00022679"/>
    </source>
</evidence>
<evidence type="ECO:0000256" key="4">
    <source>
        <dbReference type="ARBA" id="ARBA00022691"/>
    </source>
</evidence>
<feature type="active site" evidence="7">
    <location>
        <position position="390"/>
    </location>
</feature>
<accession>A0A2N3LWI1</accession>
<dbReference type="Gene3D" id="3.40.50.150">
    <property type="entry name" value="Vaccinia Virus protein VP39"/>
    <property type="match status" value="1"/>
</dbReference>
<dbReference type="InterPro" id="IPR029063">
    <property type="entry name" value="SAM-dependent_MTases_sf"/>
</dbReference>
<reference evidence="8 9" key="1">
    <citation type="submission" date="2017-12" db="EMBL/GenBank/DDBJ databases">
        <title>Anaerobic carbon monoxide metabolism by Pleomorphomonas carboxyditropha sp. nov., a new mesophilic hydrogenogenic carboxidotroph.</title>
        <authorList>
            <person name="Esquivel-Elizondo S."/>
            <person name="Krajmalnik-Brown R."/>
        </authorList>
    </citation>
    <scope>NUCLEOTIDE SEQUENCE [LARGE SCALE GENOMIC DNA]</scope>
    <source>
        <strain evidence="8 9">R5-392</strain>
    </source>
</reference>
<keyword evidence="1" id="KW-0004">4Fe-4S</keyword>
<dbReference type="Gene3D" id="2.40.50.1070">
    <property type="match status" value="1"/>
</dbReference>
<proteinExistence type="inferred from homology"/>
<dbReference type="InterPro" id="IPR012340">
    <property type="entry name" value="NA-bd_OB-fold"/>
</dbReference>
<evidence type="ECO:0000256" key="5">
    <source>
        <dbReference type="ARBA" id="ARBA00023014"/>
    </source>
</evidence>
<dbReference type="PANTHER" id="PTHR11061:SF49">
    <property type="entry name" value="23S RRNA (URACIL(1939)-C(5))-METHYLTRANSFERASE RLMD"/>
    <property type="match status" value="1"/>
</dbReference>
<evidence type="ECO:0000313" key="8">
    <source>
        <dbReference type="EMBL" id="PKR88854.1"/>
    </source>
</evidence>
<dbReference type="EMBL" id="PJNW01000009">
    <property type="protein sequence ID" value="PKR88854.1"/>
    <property type="molecule type" value="Genomic_DNA"/>
</dbReference>
<feature type="binding site" evidence="6">
    <location>
        <position position="296"/>
    </location>
    <ligand>
        <name>S-adenosyl-L-methionine</name>
        <dbReference type="ChEBI" id="CHEBI:59789"/>
    </ligand>
</feature>
<sequence length="432" mass="45980">MISSPRPSSAATATTNIYSEPALTELVIDRLGHRGDGVVLQPNGKPLFVPYTLAGETVDVELQGSSARLNRIVTPSPDRIEPACRHFGTCGGCLLQHIAPSPYADFKRQLVIDALDDRGLSPEVGETRVVPPHSRRRATFAGIMAGRHPLVGFNERASHRLVGLEECPVVKPQLLAALPALTALTGLVAPRKGGLDLTVTLTSGGLDVSVAGIAARDVDRLRLPLIELAARFDLARLSAGGEAIVERRPAVITIDGLAVTLPPGGFLQASEEAETIMGELVAAAIPAKAKRVADLFSGVGTFSLRLARLAEVLAVEGEAGAVAALDRAARGMTGRHRITTEKRDLARRPLIEKELEKIDAVVFDPPRAGAAEQSQWLARSKVPTIVAVSCNPATLSRDLRTLVDGGYRIESATPVDQFLWSSHVEVVAVLRR</sequence>
<evidence type="ECO:0000256" key="7">
    <source>
        <dbReference type="PROSITE-ProRule" id="PRU10015"/>
    </source>
</evidence>